<feature type="domain" description="Plant heme peroxidase family profile" evidence="2">
    <location>
        <begin position="58"/>
        <end position="212"/>
    </location>
</feature>
<keyword evidence="1" id="KW-0560">Oxidoreductase</keyword>
<protein>
    <recommendedName>
        <fullName evidence="2">Plant heme peroxidase family profile domain-containing protein</fullName>
    </recommendedName>
</protein>
<dbReference type="GO" id="GO:0034599">
    <property type="term" value="P:cellular response to oxidative stress"/>
    <property type="evidence" value="ECO:0007669"/>
    <property type="project" value="InterPro"/>
</dbReference>
<dbReference type="Pfam" id="PF00141">
    <property type="entry name" value="peroxidase"/>
    <property type="match status" value="1"/>
</dbReference>
<dbReference type="PROSITE" id="PS50873">
    <property type="entry name" value="PEROXIDASE_4"/>
    <property type="match status" value="1"/>
</dbReference>
<dbReference type="EMBL" id="MN740725">
    <property type="protein sequence ID" value="QHS80883.1"/>
    <property type="molecule type" value="Genomic_DNA"/>
</dbReference>
<dbReference type="GO" id="GO:0020037">
    <property type="term" value="F:heme binding"/>
    <property type="evidence" value="ECO:0007669"/>
    <property type="project" value="InterPro"/>
</dbReference>
<dbReference type="InterPro" id="IPR044831">
    <property type="entry name" value="Ccp1-like"/>
</dbReference>
<dbReference type="Gene3D" id="1.10.520.10">
    <property type="match status" value="1"/>
</dbReference>
<dbReference type="GO" id="GO:0000302">
    <property type="term" value="P:response to reactive oxygen species"/>
    <property type="evidence" value="ECO:0007669"/>
    <property type="project" value="TreeGrafter"/>
</dbReference>
<name>A0A6C0AN19_9ZZZZ</name>
<evidence type="ECO:0000256" key="1">
    <source>
        <dbReference type="ARBA" id="ARBA00023002"/>
    </source>
</evidence>
<reference evidence="3" key="1">
    <citation type="journal article" date="2020" name="Nature">
        <title>Giant virus diversity and host interactions through global metagenomics.</title>
        <authorList>
            <person name="Schulz F."/>
            <person name="Roux S."/>
            <person name="Paez-Espino D."/>
            <person name="Jungbluth S."/>
            <person name="Walsh D.A."/>
            <person name="Denef V.J."/>
            <person name="McMahon K.D."/>
            <person name="Konstantinidis K.T."/>
            <person name="Eloe-Fadrosh E.A."/>
            <person name="Kyrpides N.C."/>
            <person name="Woyke T."/>
        </authorList>
    </citation>
    <scope>NUCLEOTIDE SEQUENCE</scope>
    <source>
        <strain evidence="3">GVMAG-S-1091796-13</strain>
    </source>
</reference>
<sequence>MKLLLLILSLVCGVYSQITSDSNIVIKEGETIVLQVKMPNWKPKTMSYDPTRVDWNGVISGCRATCRYDRRLCNFYVRASAHDSLSISEGFGGADGSLFLTLDEINRQENAYDSWAFLLSKNVLALAKRYNTSVADVIAVCGAIATEYSGGPKIITLNEQDPFLVGRFDTVEPNPAKALPGSNIDMNSFVSFSNKWNLTVEELTALMGSHSLVDNRGCIRMNGTMCNPMLEPCTDLRMFRWSNQYFKDVCSPNIRINNPPVRSSMPLETLEFHRLQSMCRFTSPELRKRELDIFETEIVPLMGTVNNDALVIDVEFDMEDVSWFSKDLTSRQWWYTVHDAWMGRTCQGKVEQTESNIKISTAMKQFSTNSVEWDTVYVRAYKKMVATGAEWATPGGYKITGDECPSGYVPALKGLVLDCSLCDENARRAGTYNCPANCKCRTGMSNSVRFYE</sequence>
<accession>A0A6C0AN19</accession>
<dbReference type="PANTHER" id="PTHR31356:SF66">
    <property type="entry name" value="CATALASE-PEROXIDASE"/>
    <property type="match status" value="1"/>
</dbReference>
<dbReference type="GO" id="GO:0042744">
    <property type="term" value="P:hydrogen peroxide catabolic process"/>
    <property type="evidence" value="ECO:0007669"/>
    <property type="project" value="TreeGrafter"/>
</dbReference>
<dbReference type="AlphaFoldDB" id="A0A6C0AN19"/>
<evidence type="ECO:0000259" key="2">
    <source>
        <dbReference type="PROSITE" id="PS50873"/>
    </source>
</evidence>
<dbReference type="SUPFAM" id="SSF48113">
    <property type="entry name" value="Heme-dependent peroxidases"/>
    <property type="match status" value="1"/>
</dbReference>
<dbReference type="InterPro" id="IPR002016">
    <property type="entry name" value="Haem_peroxidase"/>
</dbReference>
<dbReference type="PROSITE" id="PS00435">
    <property type="entry name" value="PEROXIDASE_1"/>
    <property type="match status" value="1"/>
</dbReference>
<proteinExistence type="predicted"/>
<organism evidence="3">
    <name type="scientific">viral metagenome</name>
    <dbReference type="NCBI Taxonomy" id="1070528"/>
    <lineage>
        <taxon>unclassified sequences</taxon>
        <taxon>metagenomes</taxon>
        <taxon>organismal metagenomes</taxon>
    </lineage>
</organism>
<dbReference type="InterPro" id="IPR019793">
    <property type="entry name" value="Peroxidases_heam-ligand_BS"/>
</dbReference>
<evidence type="ECO:0000313" key="3">
    <source>
        <dbReference type="EMBL" id="QHS80883.1"/>
    </source>
</evidence>
<dbReference type="CDD" id="cd00314">
    <property type="entry name" value="plant_peroxidase_like"/>
    <property type="match status" value="1"/>
</dbReference>
<dbReference type="InterPro" id="IPR010255">
    <property type="entry name" value="Haem_peroxidase_sf"/>
</dbReference>
<dbReference type="PANTHER" id="PTHR31356">
    <property type="entry name" value="THYLAKOID LUMENAL 29 KDA PROTEIN, CHLOROPLASTIC-RELATED"/>
    <property type="match status" value="1"/>
</dbReference>
<dbReference type="GO" id="GO:0004601">
    <property type="term" value="F:peroxidase activity"/>
    <property type="evidence" value="ECO:0007669"/>
    <property type="project" value="InterPro"/>
</dbReference>